<dbReference type="InterPro" id="IPR002048">
    <property type="entry name" value="EF_hand_dom"/>
</dbReference>
<dbReference type="AlphaFoldDB" id="A0A913WWU1"/>
<organism evidence="4 5">
    <name type="scientific">Exaiptasia diaphana</name>
    <name type="common">Tropical sea anemone</name>
    <name type="synonym">Aiptasia pulchella</name>
    <dbReference type="NCBI Taxonomy" id="2652724"/>
    <lineage>
        <taxon>Eukaryota</taxon>
        <taxon>Metazoa</taxon>
        <taxon>Cnidaria</taxon>
        <taxon>Anthozoa</taxon>
        <taxon>Hexacorallia</taxon>
        <taxon>Actiniaria</taxon>
        <taxon>Aiptasiidae</taxon>
        <taxon>Exaiptasia</taxon>
    </lineage>
</organism>
<feature type="signal peptide" evidence="2">
    <location>
        <begin position="1"/>
        <end position="22"/>
    </location>
</feature>
<evidence type="ECO:0000256" key="2">
    <source>
        <dbReference type="SAM" id="SignalP"/>
    </source>
</evidence>
<evidence type="ECO:0000313" key="4">
    <source>
        <dbReference type="EnsemblMetazoa" id="XP_020895306.1"/>
    </source>
</evidence>
<dbReference type="CDD" id="cd00051">
    <property type="entry name" value="EFh"/>
    <property type="match status" value="1"/>
</dbReference>
<dbReference type="Gene3D" id="1.10.238.10">
    <property type="entry name" value="EF-hand"/>
    <property type="match status" value="1"/>
</dbReference>
<dbReference type="Pfam" id="PF13499">
    <property type="entry name" value="EF-hand_7"/>
    <property type="match status" value="1"/>
</dbReference>
<accession>A0A913WWU1</accession>
<evidence type="ECO:0000256" key="1">
    <source>
        <dbReference type="ARBA" id="ARBA00022837"/>
    </source>
</evidence>
<proteinExistence type="predicted"/>
<reference evidence="4" key="1">
    <citation type="submission" date="2022-11" db="UniProtKB">
        <authorList>
            <consortium name="EnsemblMetazoa"/>
        </authorList>
    </citation>
    <scope>IDENTIFICATION</scope>
</reference>
<sequence length="174" mass="20297">MNLKILILLCLVTILTLPDADAWGVRRRIRFRVRLRRVVRVVCSVSCKVKGCKYTWVHHKLRRVCHRTCGRVCRKIFGKRDADESLGMIQDDIAFNKRSFSAEISLRQPARLSMYDTDKDGRISRAEFMAIQPRDSDVKSIKKAFDAMDTNGDHYIDCKEFLKAKVEYRGRPRC</sequence>
<evidence type="ECO:0000313" key="5">
    <source>
        <dbReference type="Proteomes" id="UP000887567"/>
    </source>
</evidence>
<dbReference type="SUPFAM" id="SSF47473">
    <property type="entry name" value="EF-hand"/>
    <property type="match status" value="1"/>
</dbReference>
<dbReference type="RefSeq" id="XP_020895306.1">
    <property type="nucleotide sequence ID" value="XM_021039647.2"/>
</dbReference>
<feature type="chain" id="PRO_5037194987" description="EF-hand domain-containing protein" evidence="2">
    <location>
        <begin position="23"/>
        <end position="174"/>
    </location>
</feature>
<dbReference type="InterPro" id="IPR011992">
    <property type="entry name" value="EF-hand-dom_pair"/>
</dbReference>
<keyword evidence="5" id="KW-1185">Reference proteome</keyword>
<dbReference type="InterPro" id="IPR018247">
    <property type="entry name" value="EF_Hand_1_Ca_BS"/>
</dbReference>
<keyword evidence="1" id="KW-0106">Calcium</keyword>
<protein>
    <recommendedName>
        <fullName evidence="3">EF-hand domain-containing protein</fullName>
    </recommendedName>
</protein>
<dbReference type="PROSITE" id="PS00018">
    <property type="entry name" value="EF_HAND_1"/>
    <property type="match status" value="1"/>
</dbReference>
<dbReference type="OMA" id="WICKKAC"/>
<evidence type="ECO:0000259" key="3">
    <source>
        <dbReference type="PROSITE" id="PS50222"/>
    </source>
</evidence>
<dbReference type="KEGG" id="epa:110234278"/>
<keyword evidence="2" id="KW-0732">Signal</keyword>
<dbReference type="Proteomes" id="UP000887567">
    <property type="component" value="Unplaced"/>
</dbReference>
<dbReference type="EnsemblMetazoa" id="XM_021039647.2">
    <property type="protein sequence ID" value="XP_020895306.1"/>
    <property type="gene ID" value="LOC110234278"/>
</dbReference>
<feature type="domain" description="EF-hand" evidence="3">
    <location>
        <begin position="136"/>
        <end position="171"/>
    </location>
</feature>
<name>A0A913WWU1_EXADI</name>
<dbReference type="OrthoDB" id="167809at2759"/>
<dbReference type="GO" id="GO:0005509">
    <property type="term" value="F:calcium ion binding"/>
    <property type="evidence" value="ECO:0007669"/>
    <property type="project" value="InterPro"/>
</dbReference>
<dbReference type="GeneID" id="110234278"/>
<dbReference type="PROSITE" id="PS50222">
    <property type="entry name" value="EF_HAND_2"/>
    <property type="match status" value="1"/>
</dbReference>